<dbReference type="AlphaFoldDB" id="A0A934PZV5"/>
<keyword evidence="1" id="KW-0479">Metal-binding</keyword>
<keyword evidence="2" id="KW-0863">Zinc-finger</keyword>
<evidence type="ECO:0000256" key="3">
    <source>
        <dbReference type="ARBA" id="ARBA00022833"/>
    </source>
</evidence>
<dbReference type="Pfam" id="PF01258">
    <property type="entry name" value="zf-dskA_traR"/>
    <property type="match status" value="1"/>
</dbReference>
<dbReference type="RefSeq" id="WP_200787098.1">
    <property type="nucleotide sequence ID" value="NZ_JAEDAO010000001.1"/>
</dbReference>
<reference evidence="6" key="1">
    <citation type="submission" date="2020-12" db="EMBL/GenBank/DDBJ databases">
        <title>Ramlibacter sp. nov., isolated from a freshwater alga, Cryptomonas.</title>
        <authorList>
            <person name="Kim H.M."/>
            <person name="Jeon C.O."/>
        </authorList>
    </citation>
    <scope>NUCLEOTIDE SEQUENCE</scope>
    <source>
        <strain evidence="6">CrO1</strain>
    </source>
</reference>
<dbReference type="PANTHER" id="PTHR33823:SF4">
    <property type="entry name" value="GENERAL STRESS PROTEIN 16O"/>
    <property type="match status" value="1"/>
</dbReference>
<name>A0A934PZV5_9BURK</name>
<comment type="caution">
    <text evidence="6">The sequence shown here is derived from an EMBL/GenBank/DDBJ whole genome shotgun (WGS) entry which is preliminary data.</text>
</comment>
<accession>A0A934PZV5</accession>
<organism evidence="6 7">
    <name type="scientific">Ramlibacter algicola</name>
    <dbReference type="NCBI Taxonomy" id="2795217"/>
    <lineage>
        <taxon>Bacteria</taxon>
        <taxon>Pseudomonadati</taxon>
        <taxon>Pseudomonadota</taxon>
        <taxon>Betaproteobacteria</taxon>
        <taxon>Burkholderiales</taxon>
        <taxon>Comamonadaceae</taxon>
        <taxon>Ramlibacter</taxon>
    </lineage>
</organism>
<feature type="zinc finger region" description="dksA C4-type" evidence="4">
    <location>
        <begin position="86"/>
        <end position="110"/>
    </location>
</feature>
<evidence type="ECO:0000313" key="7">
    <source>
        <dbReference type="Proteomes" id="UP000617041"/>
    </source>
</evidence>
<dbReference type="Gene3D" id="1.20.120.910">
    <property type="entry name" value="DksA, coiled-coil domain"/>
    <property type="match status" value="1"/>
</dbReference>
<gene>
    <name evidence="6" type="ORF">I8E28_06060</name>
</gene>
<proteinExistence type="predicted"/>
<evidence type="ECO:0000259" key="5">
    <source>
        <dbReference type="Pfam" id="PF01258"/>
    </source>
</evidence>
<dbReference type="GO" id="GO:0008270">
    <property type="term" value="F:zinc ion binding"/>
    <property type="evidence" value="ECO:0007669"/>
    <property type="project" value="UniProtKB-KW"/>
</dbReference>
<dbReference type="EMBL" id="JAEDAO010000001">
    <property type="protein sequence ID" value="MBK0392148.1"/>
    <property type="molecule type" value="Genomic_DNA"/>
</dbReference>
<dbReference type="SUPFAM" id="SSF57716">
    <property type="entry name" value="Glucocorticoid receptor-like (DNA-binding domain)"/>
    <property type="match status" value="1"/>
</dbReference>
<feature type="domain" description="Zinc finger DksA/TraR C4-type" evidence="5">
    <location>
        <begin position="81"/>
        <end position="108"/>
    </location>
</feature>
<evidence type="ECO:0000256" key="1">
    <source>
        <dbReference type="ARBA" id="ARBA00022723"/>
    </source>
</evidence>
<dbReference type="InterPro" id="IPR000962">
    <property type="entry name" value="Znf_DskA_TraR"/>
</dbReference>
<evidence type="ECO:0000256" key="4">
    <source>
        <dbReference type="PROSITE-ProRule" id="PRU00510"/>
    </source>
</evidence>
<sequence>MNDASTKEFSDLLAAREADLQDSLRGLRDELAAPDAGTGAVRDSVEDGDARMMASIDLAHVHRLEDELREVRQARGRLLQGDYGRCETCDEDIPIERLRARPEARFCLRHEEEWEKAHPAGAPMQA</sequence>
<keyword evidence="7" id="KW-1185">Reference proteome</keyword>
<dbReference type="Proteomes" id="UP000617041">
    <property type="component" value="Unassembled WGS sequence"/>
</dbReference>
<dbReference type="PANTHER" id="PTHR33823">
    <property type="entry name" value="RNA POLYMERASE-BINDING TRANSCRIPTION FACTOR DKSA-RELATED"/>
    <property type="match status" value="1"/>
</dbReference>
<protein>
    <submittedName>
        <fullName evidence="6">TraR/DksA C4-type zinc finger protein</fullName>
    </submittedName>
</protein>
<evidence type="ECO:0000313" key="6">
    <source>
        <dbReference type="EMBL" id="MBK0392148.1"/>
    </source>
</evidence>
<evidence type="ECO:0000256" key="2">
    <source>
        <dbReference type="ARBA" id="ARBA00022771"/>
    </source>
</evidence>
<keyword evidence="3" id="KW-0862">Zinc</keyword>
<dbReference type="PROSITE" id="PS51128">
    <property type="entry name" value="ZF_DKSA_2"/>
    <property type="match status" value="1"/>
</dbReference>